<dbReference type="InterPro" id="IPR046884">
    <property type="entry name" value="MnmA-like_central"/>
</dbReference>
<keyword evidence="7" id="KW-1015">Disulfide bond</keyword>
<evidence type="ECO:0000256" key="8">
    <source>
        <dbReference type="ARBA" id="ARBA00051542"/>
    </source>
</evidence>
<dbReference type="EC" id="2.8.1.13" evidence="10"/>
<feature type="domain" description="tRNA-specific 2-thiouridylase MnmA-like C-terminal" evidence="11">
    <location>
        <begin position="318"/>
        <end position="400"/>
    </location>
</feature>
<evidence type="ECO:0000256" key="9">
    <source>
        <dbReference type="ARBA" id="ARBA00056575"/>
    </source>
</evidence>
<feature type="binding site" evidence="10">
    <location>
        <position position="68"/>
    </location>
    <ligand>
        <name>ATP</name>
        <dbReference type="ChEBI" id="CHEBI:30616"/>
    </ligand>
</feature>
<dbReference type="NCBIfam" id="NF001138">
    <property type="entry name" value="PRK00143.1"/>
    <property type="match status" value="1"/>
</dbReference>
<evidence type="ECO:0000256" key="3">
    <source>
        <dbReference type="ARBA" id="ARBA00022694"/>
    </source>
</evidence>
<feature type="binding site" evidence="10">
    <location>
        <begin position="42"/>
        <end position="49"/>
    </location>
    <ligand>
        <name>ATP</name>
        <dbReference type="ChEBI" id="CHEBI:30616"/>
    </ligand>
</feature>
<evidence type="ECO:0000256" key="5">
    <source>
        <dbReference type="ARBA" id="ARBA00022840"/>
    </source>
</evidence>
<feature type="domain" description="tRNA-specific 2-thiouridylase MnmA-like central" evidence="12">
    <location>
        <begin position="249"/>
        <end position="310"/>
    </location>
</feature>
<feature type="region of interest" description="Interaction with tRNA" evidence="10">
    <location>
        <begin position="344"/>
        <end position="345"/>
    </location>
</feature>
<evidence type="ECO:0000259" key="12">
    <source>
        <dbReference type="Pfam" id="PF20259"/>
    </source>
</evidence>
<comment type="similarity">
    <text evidence="10">Belongs to the MnmA/TRMU family.</text>
</comment>
<gene>
    <name evidence="10" type="primary">mnmA</name>
    <name evidence="13" type="ORF">EV03_0772</name>
</gene>
<dbReference type="Proteomes" id="UP000030392">
    <property type="component" value="Unassembled WGS sequence"/>
</dbReference>
<dbReference type="GO" id="GO:0008168">
    <property type="term" value="F:methyltransferase activity"/>
    <property type="evidence" value="ECO:0007669"/>
    <property type="project" value="UniProtKB-KW"/>
</dbReference>
<evidence type="ECO:0000313" key="14">
    <source>
        <dbReference type="Proteomes" id="UP000030392"/>
    </source>
</evidence>
<evidence type="ECO:0000256" key="2">
    <source>
        <dbReference type="ARBA" id="ARBA00022679"/>
    </source>
</evidence>
<dbReference type="InterPro" id="IPR014729">
    <property type="entry name" value="Rossmann-like_a/b/a_fold"/>
</dbReference>
<keyword evidence="4 10" id="KW-0547">Nucleotide-binding</keyword>
<feature type="site" description="Interaction with tRNA" evidence="10">
    <location>
        <position position="384"/>
    </location>
</feature>
<comment type="caution">
    <text evidence="13">The sequence shown here is derived from an EMBL/GenBank/DDBJ whole genome shotgun (WGS) entry which is preliminary data.</text>
</comment>
<dbReference type="InterPro" id="IPR023382">
    <property type="entry name" value="MnmA-like_central_sf"/>
</dbReference>
<dbReference type="Pfam" id="PF20258">
    <property type="entry name" value="tRNA_Me_trans_C"/>
    <property type="match status" value="1"/>
</dbReference>
<name>A0A0A2C3A4_PROMR</name>
<dbReference type="InterPro" id="IPR046885">
    <property type="entry name" value="MnmA-like_C"/>
</dbReference>
<dbReference type="CDD" id="cd01998">
    <property type="entry name" value="MnmA_TRMU-like"/>
    <property type="match status" value="1"/>
</dbReference>
<comment type="caution">
    <text evidence="10">Lacks conserved residue(s) required for the propagation of feature annotation.</text>
</comment>
<protein>
    <recommendedName>
        <fullName evidence="10">tRNA-specific 2-thiouridylase MnmA</fullName>
        <ecNumber evidence="10">2.8.1.13</ecNumber>
    </recommendedName>
</protein>
<keyword evidence="3 10" id="KW-0819">tRNA processing</keyword>
<keyword evidence="13" id="KW-0489">Methyltransferase</keyword>
<dbReference type="Gene3D" id="2.40.30.10">
    <property type="entry name" value="Translation factors"/>
    <property type="match status" value="1"/>
</dbReference>
<dbReference type="AlphaFoldDB" id="A0A0A2C3A4"/>
<feature type="region of interest" description="Interaction with tRNA" evidence="10">
    <location>
        <begin position="189"/>
        <end position="191"/>
    </location>
</feature>
<reference evidence="14" key="1">
    <citation type="journal article" date="2014" name="Sci. Data">
        <title>Genomes of diverse isolates of the marine cyanobacterium Prochlorococcus.</title>
        <authorList>
            <person name="Biller S."/>
            <person name="Berube P."/>
            <person name="Thompson J."/>
            <person name="Kelly L."/>
            <person name="Roggensack S."/>
            <person name="Awad L."/>
            <person name="Roache-Johnson K."/>
            <person name="Ding H."/>
            <person name="Giovannoni S.J."/>
            <person name="Moore L.R."/>
            <person name="Chisholm S.W."/>
        </authorList>
    </citation>
    <scope>NUCLEOTIDE SEQUENCE [LARGE SCALE GENOMIC DNA]</scope>
    <source>
        <strain evidence="14">PAC1</strain>
    </source>
</reference>
<evidence type="ECO:0000313" key="13">
    <source>
        <dbReference type="EMBL" id="KGG20836.1"/>
    </source>
</evidence>
<proteinExistence type="inferred from homology"/>
<dbReference type="GO" id="GO:0000049">
    <property type="term" value="F:tRNA binding"/>
    <property type="evidence" value="ECO:0007669"/>
    <property type="project" value="UniProtKB-KW"/>
</dbReference>
<evidence type="ECO:0000259" key="11">
    <source>
        <dbReference type="Pfam" id="PF20258"/>
    </source>
</evidence>
<comment type="subcellular location">
    <subcellularLocation>
        <location evidence="10">Cytoplasm</location>
    </subcellularLocation>
</comment>
<dbReference type="NCBIfam" id="TIGR00420">
    <property type="entry name" value="trmU"/>
    <property type="match status" value="1"/>
</dbReference>
<dbReference type="GO" id="GO:0032259">
    <property type="term" value="P:methylation"/>
    <property type="evidence" value="ECO:0007669"/>
    <property type="project" value="UniProtKB-KW"/>
</dbReference>
<dbReference type="HAMAP" id="MF_00144">
    <property type="entry name" value="tRNA_thiouridyl_MnmA"/>
    <property type="match status" value="1"/>
</dbReference>
<evidence type="ECO:0000256" key="10">
    <source>
        <dbReference type="HAMAP-Rule" id="MF_00144"/>
    </source>
</evidence>
<dbReference type="PANTHER" id="PTHR11933:SF5">
    <property type="entry name" value="MITOCHONDRIAL TRNA-SPECIFIC 2-THIOURIDYLASE 1"/>
    <property type="match status" value="1"/>
</dbReference>
<dbReference type="GO" id="GO:0002143">
    <property type="term" value="P:tRNA wobble position uridine thiolation"/>
    <property type="evidence" value="ECO:0007669"/>
    <property type="project" value="TreeGrafter"/>
</dbReference>
<dbReference type="SUPFAM" id="SSF52402">
    <property type="entry name" value="Adenine nucleotide alpha hydrolases-like"/>
    <property type="match status" value="1"/>
</dbReference>
<organism evidence="13 14">
    <name type="scientific">Prochlorococcus marinus str. PAC1</name>
    <dbReference type="NCBI Taxonomy" id="59924"/>
    <lineage>
        <taxon>Bacteria</taxon>
        <taxon>Bacillati</taxon>
        <taxon>Cyanobacteriota</taxon>
        <taxon>Cyanophyceae</taxon>
        <taxon>Synechococcales</taxon>
        <taxon>Prochlorococcaceae</taxon>
        <taxon>Prochlorococcus</taxon>
    </lineage>
</organism>
<dbReference type="InterPro" id="IPR004506">
    <property type="entry name" value="MnmA-like"/>
</dbReference>
<dbReference type="GO" id="GO:0005737">
    <property type="term" value="C:cytoplasm"/>
    <property type="evidence" value="ECO:0007669"/>
    <property type="project" value="UniProtKB-SubCell"/>
</dbReference>
<sequence>MPMNVETRETKKVLNHLPSEETVEETLKRLQTFSGDHSVVVGLSGGVDSSLTAALLCKAGWDVEGLTLWLMKGKGSCCSDGLVDAAGICDQLGIKHHIVDSKEIFQKEIINNVLKGYEEGITPLPCSRCNKSVKFSEMLKWVKENKNIEKIATGHYARIRYSNESFNENDLPSDGIKRHKLLRGKDLNKDQSYFLYDLPQEILGKTIFPLGELTKEITRIEALKHSLKTAKKPESQDLCLAEHYGSMNAFIDKYLPQKKGEVVLKNGQIIGSHNGIQHFTIGQRKGLGIAWEVPLHVVEIDASLNRVIVAPREDSGKSECIVKDINWVSIEAPQKPIKVEVQIRYRSKAVKAKLIPILDSNKVNCCYKCHIHFEEDQCSITPGQAAVFYKGDYVLGGGLISKEY</sequence>
<dbReference type="FunFam" id="2.30.30.280:FF:000001">
    <property type="entry name" value="tRNA-specific 2-thiouridylase MnmA"/>
    <property type="match status" value="1"/>
</dbReference>
<dbReference type="Gene3D" id="2.30.30.280">
    <property type="entry name" value="Adenine nucleotide alpha hydrolases-like domains"/>
    <property type="match status" value="1"/>
</dbReference>
<feature type="site" description="Interaction with tRNA" evidence="10">
    <location>
        <position position="155"/>
    </location>
</feature>
<dbReference type="GO" id="GO:0103016">
    <property type="term" value="F:tRNA-uridine 2-sulfurtransferase activity"/>
    <property type="evidence" value="ECO:0007669"/>
    <property type="project" value="UniProtKB-EC"/>
</dbReference>
<accession>A0A0A2C3A4</accession>
<evidence type="ECO:0000256" key="6">
    <source>
        <dbReference type="ARBA" id="ARBA00022884"/>
    </source>
</evidence>
<comment type="catalytic activity">
    <reaction evidence="8 10">
        <text>S-sulfanyl-L-cysteinyl-[protein] + uridine(34) in tRNA + AH2 + ATP = 2-thiouridine(34) in tRNA + L-cysteinyl-[protein] + A + AMP + diphosphate + H(+)</text>
        <dbReference type="Rhea" id="RHEA:47032"/>
        <dbReference type="Rhea" id="RHEA-COMP:10131"/>
        <dbReference type="Rhea" id="RHEA-COMP:11726"/>
        <dbReference type="Rhea" id="RHEA-COMP:11727"/>
        <dbReference type="Rhea" id="RHEA-COMP:11728"/>
        <dbReference type="ChEBI" id="CHEBI:13193"/>
        <dbReference type="ChEBI" id="CHEBI:15378"/>
        <dbReference type="ChEBI" id="CHEBI:17499"/>
        <dbReference type="ChEBI" id="CHEBI:29950"/>
        <dbReference type="ChEBI" id="CHEBI:30616"/>
        <dbReference type="ChEBI" id="CHEBI:33019"/>
        <dbReference type="ChEBI" id="CHEBI:61963"/>
        <dbReference type="ChEBI" id="CHEBI:65315"/>
        <dbReference type="ChEBI" id="CHEBI:87170"/>
        <dbReference type="ChEBI" id="CHEBI:456215"/>
        <dbReference type="EC" id="2.8.1.13"/>
    </reaction>
</comment>
<dbReference type="PANTHER" id="PTHR11933">
    <property type="entry name" value="TRNA 5-METHYLAMINOMETHYL-2-THIOURIDYLATE -METHYLTRANSFERASE"/>
    <property type="match status" value="1"/>
</dbReference>
<feature type="binding site" evidence="10">
    <location>
        <position position="154"/>
    </location>
    <ligand>
        <name>ATP</name>
        <dbReference type="ChEBI" id="CHEBI:30616"/>
    </ligand>
</feature>
<evidence type="ECO:0000256" key="4">
    <source>
        <dbReference type="ARBA" id="ARBA00022741"/>
    </source>
</evidence>
<dbReference type="Pfam" id="PF20259">
    <property type="entry name" value="tRNA_Me_trans_M"/>
    <property type="match status" value="1"/>
</dbReference>
<keyword evidence="1 10" id="KW-0820">tRNA-binding</keyword>
<evidence type="ECO:0000256" key="7">
    <source>
        <dbReference type="ARBA" id="ARBA00023157"/>
    </source>
</evidence>
<keyword evidence="2 10" id="KW-0808">Transferase</keyword>
<keyword evidence="6 10" id="KW-0694">RNA-binding</keyword>
<keyword evidence="10" id="KW-0963">Cytoplasm</keyword>
<evidence type="ECO:0000256" key="1">
    <source>
        <dbReference type="ARBA" id="ARBA00022555"/>
    </source>
</evidence>
<dbReference type="Pfam" id="PF03054">
    <property type="entry name" value="tRNA_Me_trans"/>
    <property type="match status" value="1"/>
</dbReference>
<keyword evidence="5 10" id="KW-0067">ATP-binding</keyword>
<dbReference type="Gene3D" id="3.40.50.620">
    <property type="entry name" value="HUPs"/>
    <property type="match status" value="1"/>
</dbReference>
<comment type="function">
    <text evidence="9 10">Catalyzes the 2-thiolation of uridine at the wobble position (U34) of tRNA, leading to the formation of s(2)U34.</text>
</comment>
<dbReference type="RefSeq" id="WP_152559082.1">
    <property type="nucleotide sequence ID" value="NZ_CP138967.1"/>
</dbReference>
<dbReference type="GO" id="GO:0005524">
    <property type="term" value="F:ATP binding"/>
    <property type="evidence" value="ECO:0007669"/>
    <property type="project" value="UniProtKB-KW"/>
</dbReference>
<feature type="active site" description="Nucleophile" evidence="10">
    <location>
        <position position="129"/>
    </location>
</feature>
<feature type="active site" description="Cysteine persulfide intermediate" evidence="10">
    <location>
        <position position="239"/>
    </location>
</feature>
<dbReference type="EMBL" id="JNAX01000010">
    <property type="protein sequence ID" value="KGG20836.1"/>
    <property type="molecule type" value="Genomic_DNA"/>
</dbReference>